<sequence length="108" mass="12222">MLQSVPVQAGQTPPLLQYFGTLLTRGKLNAFESLELSRLVVNQNKKNLLENWLAEDKLECSEELGDLVKTVDNDLALKIYIKARATPKVVAAFAEKREFDKILIYSKQ</sequence>
<reference evidence="1 2" key="2">
    <citation type="journal article" date="2017" name="Front. Plant Sci.">
        <title>Gene Classification and Mining of Molecular Markers Useful in Red Clover (Trifolium pratense) Breeding.</title>
        <authorList>
            <person name="Istvanek J."/>
            <person name="Dluhosova J."/>
            <person name="Dluhos P."/>
            <person name="Patkova L."/>
            <person name="Nedelnik J."/>
            <person name="Repkova J."/>
        </authorList>
    </citation>
    <scope>NUCLEOTIDE SEQUENCE [LARGE SCALE GENOMIC DNA]</scope>
    <source>
        <strain evidence="2">cv. Tatra</strain>
        <tissue evidence="1">Young leaves</tissue>
    </source>
</reference>
<proteinExistence type="predicted"/>
<accession>A0A2K3JPG4</accession>
<dbReference type="GO" id="GO:0009507">
    <property type="term" value="C:chloroplast"/>
    <property type="evidence" value="ECO:0007669"/>
    <property type="project" value="TreeGrafter"/>
</dbReference>
<dbReference type="InterPro" id="IPR012331">
    <property type="entry name" value="Clathrin_H-chain_linker"/>
</dbReference>
<dbReference type="PANTHER" id="PTHR10292:SF34">
    <property type="entry name" value="CLATHRIN HEAVY CHAIN 1-RELATED"/>
    <property type="match status" value="1"/>
</dbReference>
<dbReference type="PANTHER" id="PTHR10292">
    <property type="entry name" value="CLATHRIN HEAVY CHAIN RELATED"/>
    <property type="match status" value="1"/>
</dbReference>
<comment type="caution">
    <text evidence="1">The sequence shown here is derived from an EMBL/GenBank/DDBJ whole genome shotgun (WGS) entry which is preliminary data.</text>
</comment>
<name>A0A2K3JPG4_TRIPR</name>
<dbReference type="GO" id="GO:0032051">
    <property type="term" value="F:clathrin light chain binding"/>
    <property type="evidence" value="ECO:0007669"/>
    <property type="project" value="TreeGrafter"/>
</dbReference>
<dbReference type="Gene3D" id="1.25.40.30">
    <property type="match status" value="1"/>
</dbReference>
<dbReference type="InterPro" id="IPR016024">
    <property type="entry name" value="ARM-type_fold"/>
</dbReference>
<dbReference type="GO" id="GO:0005886">
    <property type="term" value="C:plasma membrane"/>
    <property type="evidence" value="ECO:0007669"/>
    <property type="project" value="TreeGrafter"/>
</dbReference>
<organism evidence="1 2">
    <name type="scientific">Trifolium pratense</name>
    <name type="common">Red clover</name>
    <dbReference type="NCBI Taxonomy" id="57577"/>
    <lineage>
        <taxon>Eukaryota</taxon>
        <taxon>Viridiplantae</taxon>
        <taxon>Streptophyta</taxon>
        <taxon>Embryophyta</taxon>
        <taxon>Tracheophyta</taxon>
        <taxon>Spermatophyta</taxon>
        <taxon>Magnoliopsida</taxon>
        <taxon>eudicotyledons</taxon>
        <taxon>Gunneridae</taxon>
        <taxon>Pentapetalae</taxon>
        <taxon>rosids</taxon>
        <taxon>fabids</taxon>
        <taxon>Fabales</taxon>
        <taxon>Fabaceae</taxon>
        <taxon>Papilionoideae</taxon>
        <taxon>50 kb inversion clade</taxon>
        <taxon>NPAAA clade</taxon>
        <taxon>Hologalegina</taxon>
        <taxon>IRL clade</taxon>
        <taxon>Trifolieae</taxon>
        <taxon>Trifolium</taxon>
    </lineage>
</organism>
<evidence type="ECO:0000313" key="2">
    <source>
        <dbReference type="Proteomes" id="UP000236291"/>
    </source>
</evidence>
<dbReference type="GO" id="GO:0009506">
    <property type="term" value="C:plasmodesma"/>
    <property type="evidence" value="ECO:0007669"/>
    <property type="project" value="TreeGrafter"/>
</dbReference>
<feature type="non-terminal residue" evidence="1">
    <location>
        <position position="108"/>
    </location>
</feature>
<dbReference type="GO" id="GO:0006898">
    <property type="term" value="P:receptor-mediated endocytosis"/>
    <property type="evidence" value="ECO:0007669"/>
    <property type="project" value="TreeGrafter"/>
</dbReference>
<dbReference type="STRING" id="57577.A0A2K3JPG4"/>
<evidence type="ECO:0000313" key="1">
    <source>
        <dbReference type="EMBL" id="PNX55898.1"/>
    </source>
</evidence>
<dbReference type="GO" id="GO:0071439">
    <property type="term" value="C:clathrin complex"/>
    <property type="evidence" value="ECO:0007669"/>
    <property type="project" value="TreeGrafter"/>
</dbReference>
<dbReference type="GO" id="GO:0005794">
    <property type="term" value="C:Golgi apparatus"/>
    <property type="evidence" value="ECO:0007669"/>
    <property type="project" value="TreeGrafter"/>
</dbReference>
<gene>
    <name evidence="1" type="ORF">L195_g049531</name>
</gene>
<reference evidence="1 2" key="1">
    <citation type="journal article" date="2014" name="Am. J. Bot.">
        <title>Genome assembly and annotation for red clover (Trifolium pratense; Fabaceae).</title>
        <authorList>
            <person name="Istvanek J."/>
            <person name="Jaros M."/>
            <person name="Krenek A."/>
            <person name="Repkova J."/>
        </authorList>
    </citation>
    <scope>NUCLEOTIDE SEQUENCE [LARGE SCALE GENOMIC DNA]</scope>
    <source>
        <strain evidence="2">cv. Tatra</strain>
        <tissue evidence="1">Young leaves</tissue>
    </source>
</reference>
<dbReference type="EMBL" id="ASHM01073259">
    <property type="protein sequence ID" value="PNX55898.1"/>
    <property type="molecule type" value="Genomic_DNA"/>
</dbReference>
<protein>
    <submittedName>
        <fullName evidence="1">Clathrin heavy chain 1-like protein</fullName>
    </submittedName>
</protein>
<dbReference type="AlphaFoldDB" id="A0A2K3JPG4"/>
<dbReference type="SUPFAM" id="SSF48371">
    <property type="entry name" value="ARM repeat"/>
    <property type="match status" value="1"/>
</dbReference>
<dbReference type="Proteomes" id="UP000236291">
    <property type="component" value="Unassembled WGS sequence"/>
</dbReference>